<dbReference type="RefSeq" id="WP_185887093.1">
    <property type="nucleotide sequence ID" value="NZ_CP060202.1"/>
</dbReference>
<evidence type="ECO:0000256" key="5">
    <source>
        <dbReference type="ARBA" id="ARBA00022519"/>
    </source>
</evidence>
<evidence type="ECO:0000256" key="1">
    <source>
        <dbReference type="ARBA" id="ARBA00004383"/>
    </source>
</evidence>
<keyword evidence="3" id="KW-0813">Transport</keyword>
<dbReference type="InterPro" id="IPR006260">
    <property type="entry name" value="TonB/TolA_C"/>
</dbReference>
<evidence type="ECO:0000256" key="2">
    <source>
        <dbReference type="ARBA" id="ARBA00006555"/>
    </source>
</evidence>
<keyword evidence="9" id="KW-0472">Membrane</keyword>
<dbReference type="GO" id="GO:0098797">
    <property type="term" value="C:plasma membrane protein complex"/>
    <property type="evidence" value="ECO:0007669"/>
    <property type="project" value="TreeGrafter"/>
</dbReference>
<keyword evidence="7" id="KW-0653">Protein transport</keyword>
<comment type="subcellular location">
    <subcellularLocation>
        <location evidence="1">Cell inner membrane</location>
        <topology evidence="1">Single-pass membrane protein</topology>
        <orientation evidence="1">Periplasmic side</orientation>
    </subcellularLocation>
</comment>
<evidence type="ECO:0000256" key="7">
    <source>
        <dbReference type="ARBA" id="ARBA00022927"/>
    </source>
</evidence>
<dbReference type="GO" id="GO:0015031">
    <property type="term" value="P:protein transport"/>
    <property type="evidence" value="ECO:0007669"/>
    <property type="project" value="UniProtKB-KW"/>
</dbReference>
<dbReference type="InterPro" id="IPR037682">
    <property type="entry name" value="TonB_C"/>
</dbReference>
<dbReference type="SUPFAM" id="SSF74653">
    <property type="entry name" value="TolA/TonB C-terminal domain"/>
    <property type="match status" value="1"/>
</dbReference>
<dbReference type="AlphaFoldDB" id="A0A7G7W470"/>
<evidence type="ECO:0000256" key="10">
    <source>
        <dbReference type="SAM" id="SignalP"/>
    </source>
</evidence>
<evidence type="ECO:0000256" key="8">
    <source>
        <dbReference type="ARBA" id="ARBA00022989"/>
    </source>
</evidence>
<proteinExistence type="inferred from homology"/>
<feature type="signal peptide" evidence="10">
    <location>
        <begin position="1"/>
        <end position="20"/>
    </location>
</feature>
<dbReference type="EMBL" id="CP060202">
    <property type="protein sequence ID" value="QNH61163.1"/>
    <property type="molecule type" value="Genomic_DNA"/>
</dbReference>
<keyword evidence="5" id="KW-0997">Cell inner membrane</keyword>
<dbReference type="InterPro" id="IPR051045">
    <property type="entry name" value="TonB-dependent_transducer"/>
</dbReference>
<dbReference type="PRINTS" id="PR01374">
    <property type="entry name" value="TONBPROTEIN"/>
</dbReference>
<evidence type="ECO:0000259" key="11">
    <source>
        <dbReference type="PROSITE" id="PS52015"/>
    </source>
</evidence>
<dbReference type="GO" id="GO:0030288">
    <property type="term" value="C:outer membrane-bounded periplasmic space"/>
    <property type="evidence" value="ECO:0007669"/>
    <property type="project" value="InterPro"/>
</dbReference>
<evidence type="ECO:0000313" key="13">
    <source>
        <dbReference type="Proteomes" id="UP000515489"/>
    </source>
</evidence>
<sequence length="147" mass="16135">MFRILVLLPWCVLLAGPLLAQTASTTALTQPEAGAAGAAAVPMVYNIAEQMPAFPGGAPAFQRFLRDKIRYPEEALRKGLEGKVHISFIIDEEGRIQDAKVVKGLGAGLDEEALRLVRIMPWWMPGRVQGQPVRVAYTLPIQFRALK</sequence>
<accession>A0A7G7W470</accession>
<protein>
    <submittedName>
        <fullName evidence="12">Energy transducer TonB</fullName>
    </submittedName>
</protein>
<gene>
    <name evidence="12" type="ORF">H4317_13420</name>
</gene>
<dbReference type="PANTHER" id="PTHR33446:SF2">
    <property type="entry name" value="PROTEIN TONB"/>
    <property type="match status" value="1"/>
</dbReference>
<dbReference type="NCBIfam" id="TIGR01352">
    <property type="entry name" value="tonB_Cterm"/>
    <property type="match status" value="1"/>
</dbReference>
<dbReference type="PANTHER" id="PTHR33446">
    <property type="entry name" value="PROTEIN TONB-RELATED"/>
    <property type="match status" value="1"/>
</dbReference>
<dbReference type="PROSITE" id="PS52015">
    <property type="entry name" value="TONB_CTD"/>
    <property type="match status" value="1"/>
</dbReference>
<keyword evidence="8" id="KW-1133">Transmembrane helix</keyword>
<dbReference type="GO" id="GO:0015891">
    <property type="term" value="P:siderophore transport"/>
    <property type="evidence" value="ECO:0007669"/>
    <property type="project" value="InterPro"/>
</dbReference>
<evidence type="ECO:0000256" key="3">
    <source>
        <dbReference type="ARBA" id="ARBA00022448"/>
    </source>
</evidence>
<dbReference type="GO" id="GO:0055085">
    <property type="term" value="P:transmembrane transport"/>
    <property type="evidence" value="ECO:0007669"/>
    <property type="project" value="InterPro"/>
</dbReference>
<keyword evidence="6" id="KW-0812">Transmembrane</keyword>
<evidence type="ECO:0000313" key="12">
    <source>
        <dbReference type="EMBL" id="QNH61163.1"/>
    </source>
</evidence>
<organism evidence="12 13">
    <name type="scientific">Hymenobacter sediminicola</name>
    <dbReference type="NCBI Taxonomy" id="2761579"/>
    <lineage>
        <taxon>Bacteria</taxon>
        <taxon>Pseudomonadati</taxon>
        <taxon>Bacteroidota</taxon>
        <taxon>Cytophagia</taxon>
        <taxon>Cytophagales</taxon>
        <taxon>Hymenobacteraceae</taxon>
        <taxon>Hymenobacter</taxon>
    </lineage>
</organism>
<dbReference type="Proteomes" id="UP000515489">
    <property type="component" value="Chromosome"/>
</dbReference>
<reference evidence="12 13" key="1">
    <citation type="submission" date="2020-08" db="EMBL/GenBank/DDBJ databases">
        <title>Hymenobacter sp. S2-20-2 genome sequencing.</title>
        <authorList>
            <person name="Jin L."/>
        </authorList>
    </citation>
    <scope>NUCLEOTIDE SEQUENCE [LARGE SCALE GENOMIC DNA]</scope>
    <source>
        <strain evidence="12 13">S2-20-2</strain>
    </source>
</reference>
<name>A0A7G7W470_9BACT</name>
<dbReference type="Pfam" id="PF03544">
    <property type="entry name" value="TonB_C"/>
    <property type="match status" value="1"/>
</dbReference>
<evidence type="ECO:0000256" key="9">
    <source>
        <dbReference type="ARBA" id="ARBA00023136"/>
    </source>
</evidence>
<keyword evidence="13" id="KW-1185">Reference proteome</keyword>
<comment type="similarity">
    <text evidence="2">Belongs to the TonB family.</text>
</comment>
<keyword evidence="10" id="KW-0732">Signal</keyword>
<evidence type="ECO:0000256" key="4">
    <source>
        <dbReference type="ARBA" id="ARBA00022475"/>
    </source>
</evidence>
<dbReference type="InterPro" id="IPR003538">
    <property type="entry name" value="TonB"/>
</dbReference>
<dbReference type="Gene3D" id="3.30.1150.10">
    <property type="match status" value="1"/>
</dbReference>
<dbReference type="KEGG" id="hsk:H4317_13420"/>
<feature type="domain" description="TonB C-terminal" evidence="11">
    <location>
        <begin position="56"/>
        <end position="147"/>
    </location>
</feature>
<feature type="chain" id="PRO_5028959225" evidence="10">
    <location>
        <begin position="21"/>
        <end position="147"/>
    </location>
</feature>
<evidence type="ECO:0000256" key="6">
    <source>
        <dbReference type="ARBA" id="ARBA00022692"/>
    </source>
</evidence>
<keyword evidence="4" id="KW-1003">Cell membrane</keyword>
<dbReference type="GO" id="GO:0031992">
    <property type="term" value="F:energy transducer activity"/>
    <property type="evidence" value="ECO:0007669"/>
    <property type="project" value="InterPro"/>
</dbReference>